<reference evidence="12 13" key="1">
    <citation type="submission" date="2015-07" db="EMBL/GenBank/DDBJ databases">
        <authorList>
            <person name="Ju K.-S."/>
            <person name="Doroghazi J.R."/>
            <person name="Metcalf W.W."/>
        </authorList>
    </citation>
    <scope>NUCLEOTIDE SEQUENCE [LARGE SCALE GENOMIC DNA]</scope>
    <source>
        <strain evidence="12 13">NRRL B-3589</strain>
    </source>
</reference>
<evidence type="ECO:0000256" key="2">
    <source>
        <dbReference type="ARBA" id="ARBA00005369"/>
    </source>
</evidence>
<evidence type="ECO:0000256" key="1">
    <source>
        <dbReference type="ARBA" id="ARBA00004496"/>
    </source>
</evidence>
<evidence type="ECO:0000256" key="4">
    <source>
        <dbReference type="ARBA" id="ARBA00013346"/>
    </source>
</evidence>
<dbReference type="EC" id="2.1.1.77" evidence="3"/>
<dbReference type="Proteomes" id="UP000037020">
    <property type="component" value="Unassembled WGS sequence"/>
</dbReference>
<dbReference type="InterPro" id="IPR029063">
    <property type="entry name" value="SAM-dependent_MTases_sf"/>
</dbReference>
<comment type="similarity">
    <text evidence="2">Belongs to the methyltransferase superfamily. L-isoaspartyl/D-aspartyl protein methyltransferase family.</text>
</comment>
<evidence type="ECO:0000256" key="10">
    <source>
        <dbReference type="ARBA" id="ARBA00031323"/>
    </source>
</evidence>
<comment type="subcellular location">
    <subcellularLocation>
        <location evidence="1">Cytoplasm</location>
    </subcellularLocation>
</comment>
<keyword evidence="13" id="KW-1185">Reference proteome</keyword>
<organism evidence="12 13">
    <name type="scientific">Streptomyces varsoviensis</name>
    <dbReference type="NCBI Taxonomy" id="67373"/>
    <lineage>
        <taxon>Bacteria</taxon>
        <taxon>Bacillati</taxon>
        <taxon>Actinomycetota</taxon>
        <taxon>Actinomycetes</taxon>
        <taxon>Kitasatosporales</taxon>
        <taxon>Streptomycetaceae</taxon>
        <taxon>Streptomyces</taxon>
    </lineage>
</organism>
<protein>
    <recommendedName>
        <fullName evidence="4">Protein-L-isoaspartate O-methyltransferase</fullName>
        <ecNumber evidence="3">2.1.1.77</ecNumber>
    </recommendedName>
    <alternativeName>
        <fullName evidence="11">L-isoaspartyl protein carboxyl methyltransferase</fullName>
    </alternativeName>
    <alternativeName>
        <fullName evidence="9">Protein L-isoaspartyl methyltransferase</fullName>
    </alternativeName>
    <alternativeName>
        <fullName evidence="10">Protein-beta-aspartate methyltransferase</fullName>
    </alternativeName>
</protein>
<dbReference type="SUPFAM" id="SSF53335">
    <property type="entry name" value="S-adenosyl-L-methionine-dependent methyltransferases"/>
    <property type="match status" value="1"/>
</dbReference>
<evidence type="ECO:0000256" key="11">
    <source>
        <dbReference type="ARBA" id="ARBA00031350"/>
    </source>
</evidence>
<keyword evidence="5" id="KW-0963">Cytoplasm</keyword>
<accession>A0ABR5J438</accession>
<sequence>MLLVGSGNGELLLRLAERVGAEGRVMGVDVDPVKVESARELVARSRLGHVHSAAADGWYGWRENAPHDLVLSTVAVPSLPPSWVTQSRPGALICAPVQWGGEAGPAFFATFRVESRHEVSLVAAVPERYNGLCRNWARMAARTANDLDGAEAACSDPDSADHPADIELREALMALGRRRNRGGRQP</sequence>
<dbReference type="PANTHER" id="PTHR11579">
    <property type="entry name" value="PROTEIN-L-ISOASPARTATE O-METHYLTRANSFERASE"/>
    <property type="match status" value="1"/>
</dbReference>
<keyword evidence="7" id="KW-0808">Transferase</keyword>
<evidence type="ECO:0000256" key="7">
    <source>
        <dbReference type="ARBA" id="ARBA00022679"/>
    </source>
</evidence>
<evidence type="ECO:0000256" key="6">
    <source>
        <dbReference type="ARBA" id="ARBA00022603"/>
    </source>
</evidence>
<gene>
    <name evidence="12" type="ORF">ADK38_21255</name>
</gene>
<dbReference type="CDD" id="cd02440">
    <property type="entry name" value="AdoMet_MTases"/>
    <property type="match status" value="1"/>
</dbReference>
<evidence type="ECO:0000313" key="13">
    <source>
        <dbReference type="Proteomes" id="UP000037020"/>
    </source>
</evidence>
<evidence type="ECO:0000313" key="12">
    <source>
        <dbReference type="EMBL" id="KOG88173.1"/>
    </source>
</evidence>
<dbReference type="PANTHER" id="PTHR11579:SF0">
    <property type="entry name" value="PROTEIN-L-ISOASPARTATE(D-ASPARTATE) O-METHYLTRANSFERASE"/>
    <property type="match status" value="1"/>
</dbReference>
<evidence type="ECO:0000256" key="9">
    <source>
        <dbReference type="ARBA" id="ARBA00030757"/>
    </source>
</evidence>
<comment type="caution">
    <text evidence="12">The sequence shown here is derived from an EMBL/GenBank/DDBJ whole genome shotgun (WGS) entry which is preliminary data.</text>
</comment>
<dbReference type="Pfam" id="PF01135">
    <property type="entry name" value="PCMT"/>
    <property type="match status" value="1"/>
</dbReference>
<proteinExistence type="inferred from homology"/>
<dbReference type="EMBL" id="LGUT01001812">
    <property type="protein sequence ID" value="KOG88173.1"/>
    <property type="molecule type" value="Genomic_DNA"/>
</dbReference>
<evidence type="ECO:0000256" key="8">
    <source>
        <dbReference type="ARBA" id="ARBA00022691"/>
    </source>
</evidence>
<evidence type="ECO:0000256" key="3">
    <source>
        <dbReference type="ARBA" id="ARBA00011890"/>
    </source>
</evidence>
<dbReference type="Gene3D" id="3.40.50.150">
    <property type="entry name" value="Vaccinia Virus protein VP39"/>
    <property type="match status" value="1"/>
</dbReference>
<evidence type="ECO:0000256" key="5">
    <source>
        <dbReference type="ARBA" id="ARBA00022490"/>
    </source>
</evidence>
<dbReference type="InterPro" id="IPR000682">
    <property type="entry name" value="PCMT"/>
</dbReference>
<name>A0ABR5J438_9ACTN</name>
<keyword evidence="8" id="KW-0949">S-adenosyl-L-methionine</keyword>
<keyword evidence="6" id="KW-0489">Methyltransferase</keyword>